<keyword evidence="2" id="KW-1185">Reference proteome</keyword>
<evidence type="ECO:0000313" key="1">
    <source>
        <dbReference type="EMBL" id="TGO02051.1"/>
    </source>
</evidence>
<organism evidence="1 2">
    <name type="scientific">Candidatus Thiomargarita nelsonii</name>
    <dbReference type="NCBI Taxonomy" id="1003181"/>
    <lineage>
        <taxon>Bacteria</taxon>
        <taxon>Pseudomonadati</taxon>
        <taxon>Pseudomonadota</taxon>
        <taxon>Gammaproteobacteria</taxon>
        <taxon>Thiotrichales</taxon>
        <taxon>Thiotrichaceae</taxon>
        <taxon>Thiomargarita</taxon>
    </lineage>
</organism>
<accession>A0A4E0QYK8</accession>
<comment type="caution">
    <text evidence="1">The sequence shown here is derived from an EMBL/GenBank/DDBJ whole genome shotgun (WGS) entry which is preliminary data.</text>
</comment>
<dbReference type="EMBL" id="JSZA02000246">
    <property type="protein sequence ID" value="TGO02051.1"/>
    <property type="molecule type" value="Genomic_DNA"/>
</dbReference>
<gene>
    <name evidence="1" type="ORF">PN36_31315</name>
</gene>
<evidence type="ECO:0000313" key="2">
    <source>
        <dbReference type="Proteomes" id="UP000030428"/>
    </source>
</evidence>
<protein>
    <submittedName>
        <fullName evidence="1">Uncharacterized protein</fullName>
    </submittedName>
</protein>
<sequence>MYPIPIARKLVTAMQVVAIQHNQTQKPIEHTHDFTVWQNQWCDLAQQIDQAWKSDKRTDYALEY</sequence>
<dbReference type="Proteomes" id="UP000030428">
    <property type="component" value="Unassembled WGS sequence"/>
</dbReference>
<dbReference type="AlphaFoldDB" id="A0A4E0QYK8"/>
<proteinExistence type="predicted"/>
<name>A0A4E0QYK8_9GAMM</name>
<reference evidence="1 2" key="1">
    <citation type="journal article" date="2016" name="Front. Microbiol.">
        <title>Single-Cell (Meta-)Genomics of a Dimorphic Candidatus Thiomargarita nelsonii Reveals Genomic Plasticity.</title>
        <authorList>
            <person name="Flood B.E."/>
            <person name="Fliss P."/>
            <person name="Jones D.S."/>
            <person name="Dick G.J."/>
            <person name="Jain S."/>
            <person name="Kaster A.K."/>
            <person name="Winkel M."/>
            <person name="Mussmann M."/>
            <person name="Bailey J."/>
        </authorList>
    </citation>
    <scope>NUCLEOTIDE SEQUENCE [LARGE SCALE GENOMIC DNA]</scope>
    <source>
        <strain evidence="1">Hydrate Ridge</strain>
    </source>
</reference>